<evidence type="ECO:0000313" key="2">
    <source>
        <dbReference type="EMBL" id="ADO70767.1"/>
    </source>
</evidence>
<accession>E3FQS4</accession>
<dbReference type="HOGENOM" id="CLU_2902083_0_0_7"/>
<gene>
    <name evidence="2" type="ordered locus">STAUR_2975</name>
</gene>
<dbReference type="KEGG" id="sur:STAUR_2975"/>
<evidence type="ECO:0000313" key="3">
    <source>
        <dbReference type="Proteomes" id="UP000001351"/>
    </source>
</evidence>
<dbReference type="Proteomes" id="UP000001351">
    <property type="component" value="Chromosome"/>
</dbReference>
<keyword evidence="3" id="KW-1185">Reference proteome</keyword>
<dbReference type="RefSeq" id="WP_013375523.1">
    <property type="nucleotide sequence ID" value="NC_014623.1"/>
</dbReference>
<dbReference type="OrthoDB" id="5502188at2"/>
<dbReference type="EMBL" id="CP002271">
    <property type="protein sequence ID" value="ADO70767.1"/>
    <property type="molecule type" value="Genomic_DNA"/>
</dbReference>
<dbReference type="AlphaFoldDB" id="E3FQS4"/>
<organism evidence="2 3">
    <name type="scientific">Stigmatella aurantiaca (strain DW4/3-1)</name>
    <dbReference type="NCBI Taxonomy" id="378806"/>
    <lineage>
        <taxon>Bacteria</taxon>
        <taxon>Pseudomonadati</taxon>
        <taxon>Myxococcota</taxon>
        <taxon>Myxococcia</taxon>
        <taxon>Myxococcales</taxon>
        <taxon>Cystobacterineae</taxon>
        <taxon>Archangiaceae</taxon>
        <taxon>Stigmatella</taxon>
    </lineage>
</organism>
<name>E3FQS4_STIAD</name>
<feature type="domain" description="DUSAM" evidence="1">
    <location>
        <begin position="1"/>
        <end position="56"/>
    </location>
</feature>
<reference evidence="2 3" key="1">
    <citation type="journal article" date="2011" name="Mol. Biol. Evol.">
        <title>Comparative genomic analysis of fruiting body formation in Myxococcales.</title>
        <authorList>
            <person name="Huntley S."/>
            <person name="Hamann N."/>
            <person name="Wegener-Feldbrugge S."/>
            <person name="Treuner-Lange A."/>
            <person name="Kube M."/>
            <person name="Reinhardt R."/>
            <person name="Klages S."/>
            <person name="Muller R."/>
            <person name="Ronning C.M."/>
            <person name="Nierman W.C."/>
            <person name="Sogaard-Andersen L."/>
        </authorList>
    </citation>
    <scope>NUCLEOTIDE SEQUENCE [LARGE SCALE GENOMIC DNA]</scope>
    <source>
        <strain evidence="2 3">DW4/3-1</strain>
    </source>
</reference>
<protein>
    <recommendedName>
        <fullName evidence="1">DUSAM domain-containing protein</fullName>
    </recommendedName>
</protein>
<evidence type="ECO:0000259" key="1">
    <source>
        <dbReference type="Pfam" id="PF09543"/>
    </source>
</evidence>
<dbReference type="InterPro" id="IPR011753">
    <property type="entry name" value="DUSAM_dom"/>
</dbReference>
<dbReference type="Pfam" id="PF09543">
    <property type="entry name" value="DUF2379"/>
    <property type="match status" value="1"/>
</dbReference>
<sequence length="62" mass="7061">MRARILDGSHRLSDVLRPMYCLRDSGELDAARHQRRDLLAVEAVPLYRDTAEGQRDPLNALS</sequence>
<proteinExistence type="predicted"/>